<dbReference type="AlphaFoldDB" id="A0A0F9I4Y1"/>
<reference evidence="1" key="1">
    <citation type="journal article" date="2015" name="Nature">
        <title>Complex archaea that bridge the gap between prokaryotes and eukaryotes.</title>
        <authorList>
            <person name="Spang A."/>
            <person name="Saw J.H."/>
            <person name="Jorgensen S.L."/>
            <person name="Zaremba-Niedzwiedzka K."/>
            <person name="Martijn J."/>
            <person name="Lind A.E."/>
            <person name="van Eijk R."/>
            <person name="Schleper C."/>
            <person name="Guy L."/>
            <person name="Ettema T.J."/>
        </authorList>
    </citation>
    <scope>NUCLEOTIDE SEQUENCE</scope>
</reference>
<evidence type="ECO:0000313" key="1">
    <source>
        <dbReference type="EMBL" id="KKM22582.1"/>
    </source>
</evidence>
<dbReference type="EMBL" id="LAZR01013304">
    <property type="protein sequence ID" value="KKM22582.1"/>
    <property type="molecule type" value="Genomic_DNA"/>
</dbReference>
<gene>
    <name evidence="1" type="ORF">LCGC14_1623840</name>
</gene>
<proteinExistence type="predicted"/>
<accession>A0A0F9I4Y1</accession>
<protein>
    <submittedName>
        <fullName evidence="1">Uncharacterized protein</fullName>
    </submittedName>
</protein>
<organism evidence="1">
    <name type="scientific">marine sediment metagenome</name>
    <dbReference type="NCBI Taxonomy" id="412755"/>
    <lineage>
        <taxon>unclassified sequences</taxon>
        <taxon>metagenomes</taxon>
        <taxon>ecological metagenomes</taxon>
    </lineage>
</organism>
<sequence>MILSAREYAQKYAGGCSAKTIIRKAKRGLLPTNHKAKKVSGRYVIEIGEMEHLKDYDIKLTPKSKR</sequence>
<name>A0A0F9I4Y1_9ZZZZ</name>
<comment type="caution">
    <text evidence="1">The sequence shown here is derived from an EMBL/GenBank/DDBJ whole genome shotgun (WGS) entry which is preliminary data.</text>
</comment>